<dbReference type="PATRIC" id="fig|1391654.3.peg.8773"/>
<dbReference type="Proteomes" id="UP000064967">
    <property type="component" value="Chromosome"/>
</dbReference>
<sequence>MKLTNQNVLVIGGSSGIGQGIAAEALREGASVVLVSRSAERLAAAAQELAPLGTVRTIAADMTDEDTARAAFAEVASVHHVITTAVMANYQPVREMDVAKARRLFDSKLILALLVAKYARFAQGGSLTLTSGVASDRPGPGGSMIAAVNGATESFVRALSLELAPVRVNALSPGWVDTPFWTTLAGDAKAERFAAHAKRLPVGRVGAPLDLATAAVFLMTNGFTTGEVLHVDGGHRLV</sequence>
<reference evidence="3 4" key="1">
    <citation type="submission" date="2015-08" db="EMBL/GenBank/DDBJ databases">
        <authorList>
            <person name="Babu N.S."/>
            <person name="Beckwith C.J."/>
            <person name="Beseler K.G."/>
            <person name="Brison A."/>
            <person name="Carone J.V."/>
            <person name="Caskin T.P."/>
            <person name="Diamond M."/>
            <person name="Durham M.E."/>
            <person name="Foxe J.M."/>
            <person name="Go M."/>
            <person name="Henderson B.A."/>
            <person name="Jones I.B."/>
            <person name="McGettigan J.A."/>
            <person name="Micheletti S.J."/>
            <person name="Nasrallah M.E."/>
            <person name="Ortiz D."/>
            <person name="Piller C.R."/>
            <person name="Privatt S.R."/>
            <person name="Schneider S.L."/>
            <person name="Sharp S."/>
            <person name="Smith T.C."/>
            <person name="Stanton J.D."/>
            <person name="Ullery H.E."/>
            <person name="Wilson R.J."/>
            <person name="Serrano M.G."/>
            <person name="Buck G."/>
            <person name="Lee V."/>
            <person name="Wang Y."/>
            <person name="Carvalho R."/>
            <person name="Voegtly L."/>
            <person name="Shi R."/>
            <person name="Duckworth R."/>
            <person name="Johnson A."/>
            <person name="Loviza R."/>
            <person name="Walstead R."/>
            <person name="Shah Z."/>
            <person name="Kiflezghi M."/>
            <person name="Wade K."/>
            <person name="Ball S.L."/>
            <person name="Bradley K.W."/>
            <person name="Asai D.J."/>
            <person name="Bowman C.A."/>
            <person name="Russell D.A."/>
            <person name="Pope W.H."/>
            <person name="Jacobs-Sera D."/>
            <person name="Hendrix R.W."/>
            <person name="Hatfull G.F."/>
        </authorList>
    </citation>
    <scope>NUCLEOTIDE SEQUENCE [LARGE SCALE GENOMIC DNA]</scope>
    <source>
        <strain evidence="3 4">DSM 27648</strain>
    </source>
</reference>
<evidence type="ECO:0000313" key="4">
    <source>
        <dbReference type="Proteomes" id="UP000064967"/>
    </source>
</evidence>
<dbReference type="RefSeq" id="WP_146652984.1">
    <property type="nucleotide sequence ID" value="NZ_CP012333.1"/>
</dbReference>
<dbReference type="PANTHER" id="PTHR43477">
    <property type="entry name" value="DIHYDROANTICAPSIN 7-DEHYDROGENASE"/>
    <property type="match status" value="1"/>
</dbReference>
<name>A0A0K1Q856_9BACT</name>
<evidence type="ECO:0000256" key="2">
    <source>
        <dbReference type="ARBA" id="ARBA00023002"/>
    </source>
</evidence>
<organism evidence="3 4">
    <name type="scientific">Labilithrix luteola</name>
    <dbReference type="NCBI Taxonomy" id="1391654"/>
    <lineage>
        <taxon>Bacteria</taxon>
        <taxon>Pseudomonadati</taxon>
        <taxon>Myxococcota</taxon>
        <taxon>Polyangia</taxon>
        <taxon>Polyangiales</taxon>
        <taxon>Labilitrichaceae</taxon>
        <taxon>Labilithrix</taxon>
    </lineage>
</organism>
<keyword evidence="4" id="KW-1185">Reference proteome</keyword>
<gene>
    <name evidence="3" type="ORF">AKJ09_08659</name>
</gene>
<comment type="similarity">
    <text evidence="1">Belongs to the short-chain dehydrogenases/reductases (SDR) family.</text>
</comment>
<dbReference type="NCBIfam" id="NF005449">
    <property type="entry name" value="PRK07041.1"/>
    <property type="match status" value="1"/>
</dbReference>
<dbReference type="PRINTS" id="PR00081">
    <property type="entry name" value="GDHRDH"/>
</dbReference>
<dbReference type="InterPro" id="IPR036291">
    <property type="entry name" value="NAD(P)-bd_dom_sf"/>
</dbReference>
<evidence type="ECO:0000256" key="1">
    <source>
        <dbReference type="ARBA" id="ARBA00006484"/>
    </source>
</evidence>
<proteinExistence type="inferred from homology"/>
<dbReference type="KEGG" id="llu:AKJ09_08659"/>
<dbReference type="SUPFAM" id="SSF51735">
    <property type="entry name" value="NAD(P)-binding Rossmann-fold domains"/>
    <property type="match status" value="1"/>
</dbReference>
<dbReference type="InterPro" id="IPR002347">
    <property type="entry name" value="SDR_fam"/>
</dbReference>
<dbReference type="EMBL" id="CP012333">
    <property type="protein sequence ID" value="AKV01996.1"/>
    <property type="molecule type" value="Genomic_DNA"/>
</dbReference>
<accession>A0A0K1Q856</accession>
<dbReference type="PANTHER" id="PTHR43477:SF1">
    <property type="entry name" value="DIHYDROANTICAPSIN 7-DEHYDROGENASE"/>
    <property type="match status" value="1"/>
</dbReference>
<dbReference type="Gene3D" id="3.40.50.720">
    <property type="entry name" value="NAD(P)-binding Rossmann-like Domain"/>
    <property type="match status" value="1"/>
</dbReference>
<dbReference type="GO" id="GO:0016491">
    <property type="term" value="F:oxidoreductase activity"/>
    <property type="evidence" value="ECO:0007669"/>
    <property type="project" value="UniProtKB-KW"/>
</dbReference>
<dbReference type="Pfam" id="PF13561">
    <property type="entry name" value="adh_short_C2"/>
    <property type="match status" value="1"/>
</dbReference>
<dbReference type="OrthoDB" id="5363038at2"/>
<dbReference type="InterPro" id="IPR051122">
    <property type="entry name" value="SDR_DHRS6-like"/>
</dbReference>
<dbReference type="AlphaFoldDB" id="A0A0K1Q856"/>
<protein>
    <submittedName>
        <fullName evidence="3">Short chain dehydrogenase</fullName>
    </submittedName>
</protein>
<keyword evidence="2" id="KW-0560">Oxidoreductase</keyword>
<evidence type="ECO:0000313" key="3">
    <source>
        <dbReference type="EMBL" id="AKV01996.1"/>
    </source>
</evidence>
<dbReference type="STRING" id="1391654.AKJ09_08659"/>